<comment type="caution">
    <text evidence="1">The sequence shown here is derived from an EMBL/GenBank/DDBJ whole genome shotgun (WGS) entry which is preliminary data.</text>
</comment>
<name>A0A4Y2R2J0_ARAVE</name>
<protein>
    <submittedName>
        <fullName evidence="1">Uncharacterized protein</fullName>
    </submittedName>
</protein>
<gene>
    <name evidence="1" type="ORF">AVEN_147327_1</name>
</gene>
<keyword evidence="2" id="KW-1185">Reference proteome</keyword>
<organism evidence="1 2">
    <name type="scientific">Araneus ventricosus</name>
    <name type="common">Orbweaver spider</name>
    <name type="synonym">Epeira ventricosa</name>
    <dbReference type="NCBI Taxonomy" id="182803"/>
    <lineage>
        <taxon>Eukaryota</taxon>
        <taxon>Metazoa</taxon>
        <taxon>Ecdysozoa</taxon>
        <taxon>Arthropoda</taxon>
        <taxon>Chelicerata</taxon>
        <taxon>Arachnida</taxon>
        <taxon>Araneae</taxon>
        <taxon>Araneomorphae</taxon>
        <taxon>Entelegynae</taxon>
        <taxon>Araneoidea</taxon>
        <taxon>Araneidae</taxon>
        <taxon>Araneus</taxon>
    </lineage>
</organism>
<dbReference type="AlphaFoldDB" id="A0A4Y2R2J0"/>
<accession>A0A4Y2R2J0</accession>
<dbReference type="OrthoDB" id="6471876at2759"/>
<dbReference type="EMBL" id="BGPR01224862">
    <property type="protein sequence ID" value="GBN69894.1"/>
    <property type="molecule type" value="Genomic_DNA"/>
</dbReference>
<sequence length="129" mass="14875">MDAFPTETSQHLVAVPQQNGKWDAFESLMDQGRVQAFIHYLDLATNRIFHHPVQNWNSNSLYRDNFKRCVLESSKVPFFEATTHLARVPYEWCLGTLKCNQFTTHMAPEQAASHPYQAPGTTYPSSHQY</sequence>
<reference evidence="1 2" key="1">
    <citation type="journal article" date="2019" name="Sci. Rep.">
        <title>Orb-weaving spider Araneus ventricosus genome elucidates the spidroin gene catalogue.</title>
        <authorList>
            <person name="Kono N."/>
            <person name="Nakamura H."/>
            <person name="Ohtoshi R."/>
            <person name="Moran D.A.P."/>
            <person name="Shinohara A."/>
            <person name="Yoshida Y."/>
            <person name="Fujiwara M."/>
            <person name="Mori M."/>
            <person name="Tomita M."/>
            <person name="Arakawa K."/>
        </authorList>
    </citation>
    <scope>NUCLEOTIDE SEQUENCE [LARGE SCALE GENOMIC DNA]</scope>
</reference>
<proteinExistence type="predicted"/>
<evidence type="ECO:0000313" key="2">
    <source>
        <dbReference type="Proteomes" id="UP000499080"/>
    </source>
</evidence>
<evidence type="ECO:0000313" key="1">
    <source>
        <dbReference type="EMBL" id="GBN69894.1"/>
    </source>
</evidence>
<dbReference type="Proteomes" id="UP000499080">
    <property type="component" value="Unassembled WGS sequence"/>
</dbReference>